<dbReference type="InterPro" id="IPR001750">
    <property type="entry name" value="ND/Mrp_TM"/>
</dbReference>
<protein>
    <submittedName>
        <fullName evidence="8">NADH dehydrogenase</fullName>
    </submittedName>
</protein>
<feature type="transmembrane region" description="Helical" evidence="6">
    <location>
        <begin position="74"/>
        <end position="93"/>
    </location>
</feature>
<feature type="transmembrane region" description="Helical" evidence="6">
    <location>
        <begin position="168"/>
        <end position="187"/>
    </location>
</feature>
<proteinExistence type="predicted"/>
<feature type="transmembrane region" description="Helical" evidence="6">
    <location>
        <begin position="352"/>
        <end position="371"/>
    </location>
</feature>
<keyword evidence="9" id="KW-1185">Reference proteome</keyword>
<dbReference type="GO" id="GO:0015990">
    <property type="term" value="P:electron transport coupled proton transport"/>
    <property type="evidence" value="ECO:0007669"/>
    <property type="project" value="TreeGrafter"/>
</dbReference>
<sequence>MAVVSQAALVAAVLLPATAGVVLCLLGSDGRRPAAVAVAVAVVDLVLAVVVALARPVVSVPFLAGADFALAVDGLAALVLPAVAAVTLFVLVFAGGDIGGATGRFFGLMLLFSAAVTVTVTATTLPTLLVAWEVMGATSYALIGFRWHRPEDVAAGGTAFLTTRLADLGLYAAAAAALAGSAGWALADLPAASGIWLHVAAGGVLVAALGKAAQLPFSFWLSRAMQGPSPVSALLHSAAMVAMGGFLLLRTAPLLAAAGWAAQVAAWAGAVTAVLVGLVAVAQRDLKQLLAASTAAQLGFVVLAAGVSAVAGGTAHLIAHAATKALLFLAAGAWLSALGTRELAALRGVGRRWPLVGGCAGVGAVTLAGVPPLSLWATKDEVLAAARETSLPLYLTGLVGAVLSAAYAAKVLRVVLAPAPVGVQDRYDRQERGTRRVGWAERWPMVPLAGAASVLSVLALPPVGSAVRRVLGDTTSPTADWTSLLLSGVVSVAVVVLVLWRGAPRLGWAVGWLGLEGAAHRVVVGPVLALAQQLARFDDRVVDAGVRAAASSVLAAGRWAARFDDRALDRAVDGTARGGVRLAGVTARVDGAGIDRAVQSIARGARGLGTLARRPQTGQLHQYYAQVVIVLTAAAALAAVSVLFVFGG</sequence>
<evidence type="ECO:0000256" key="2">
    <source>
        <dbReference type="ARBA" id="ARBA00022692"/>
    </source>
</evidence>
<dbReference type="AlphaFoldDB" id="A0A917T2D9"/>
<evidence type="ECO:0000256" key="3">
    <source>
        <dbReference type="ARBA" id="ARBA00022989"/>
    </source>
</evidence>
<dbReference type="GO" id="GO:0003954">
    <property type="term" value="F:NADH dehydrogenase activity"/>
    <property type="evidence" value="ECO:0007669"/>
    <property type="project" value="TreeGrafter"/>
</dbReference>
<evidence type="ECO:0000256" key="6">
    <source>
        <dbReference type="SAM" id="Phobius"/>
    </source>
</evidence>
<dbReference type="GO" id="GO:0008137">
    <property type="term" value="F:NADH dehydrogenase (ubiquinone) activity"/>
    <property type="evidence" value="ECO:0007669"/>
    <property type="project" value="InterPro"/>
</dbReference>
<feature type="transmembrane region" description="Helical" evidence="6">
    <location>
        <begin position="481"/>
        <end position="500"/>
    </location>
</feature>
<feature type="transmembrane region" description="Helical" evidence="6">
    <location>
        <begin position="193"/>
        <end position="210"/>
    </location>
</feature>
<feature type="transmembrane region" description="Helical" evidence="6">
    <location>
        <begin position="623"/>
        <end position="646"/>
    </location>
</feature>
<feature type="transmembrane region" description="Helical" evidence="6">
    <location>
        <begin position="317"/>
        <end position="340"/>
    </location>
</feature>
<accession>A0A917T2D9</accession>
<dbReference type="EMBL" id="BMNA01000006">
    <property type="protein sequence ID" value="GGM08028.1"/>
    <property type="molecule type" value="Genomic_DNA"/>
</dbReference>
<evidence type="ECO:0000256" key="5">
    <source>
        <dbReference type="RuleBase" id="RU000320"/>
    </source>
</evidence>
<feature type="domain" description="NADH:quinone oxidoreductase/Mrp antiporter transmembrane" evidence="7">
    <location>
        <begin position="123"/>
        <end position="403"/>
    </location>
</feature>
<dbReference type="GO" id="GO:0042773">
    <property type="term" value="P:ATP synthesis coupled electron transport"/>
    <property type="evidence" value="ECO:0007669"/>
    <property type="project" value="InterPro"/>
</dbReference>
<keyword evidence="4 6" id="KW-0472">Membrane</keyword>
<dbReference type="Proteomes" id="UP000655208">
    <property type="component" value="Unassembled WGS sequence"/>
</dbReference>
<dbReference type="RefSeq" id="WP_229674459.1">
    <property type="nucleotide sequence ID" value="NZ_BMNA01000006.1"/>
</dbReference>
<evidence type="ECO:0000313" key="9">
    <source>
        <dbReference type="Proteomes" id="UP000655208"/>
    </source>
</evidence>
<dbReference type="GO" id="GO:0016020">
    <property type="term" value="C:membrane"/>
    <property type="evidence" value="ECO:0007669"/>
    <property type="project" value="UniProtKB-SubCell"/>
</dbReference>
<evidence type="ECO:0000313" key="8">
    <source>
        <dbReference type="EMBL" id="GGM08028.1"/>
    </source>
</evidence>
<evidence type="ECO:0000256" key="1">
    <source>
        <dbReference type="ARBA" id="ARBA00004127"/>
    </source>
</evidence>
<feature type="transmembrane region" description="Helical" evidence="6">
    <location>
        <begin position="391"/>
        <end position="409"/>
    </location>
</feature>
<feature type="transmembrane region" description="Helical" evidence="6">
    <location>
        <begin position="6"/>
        <end position="27"/>
    </location>
</feature>
<dbReference type="InterPro" id="IPR003945">
    <property type="entry name" value="NU5C-like"/>
</dbReference>
<comment type="caution">
    <text evidence="8">The sequence shown here is derived from an EMBL/GenBank/DDBJ whole genome shotgun (WGS) entry which is preliminary data.</text>
</comment>
<name>A0A917T2D9_9ACTN</name>
<feature type="transmembrane region" description="Helical" evidence="6">
    <location>
        <begin position="289"/>
        <end position="311"/>
    </location>
</feature>
<dbReference type="Gene3D" id="1.20.5.2700">
    <property type="match status" value="1"/>
</dbReference>
<reference evidence="8" key="2">
    <citation type="submission" date="2020-09" db="EMBL/GenBank/DDBJ databases">
        <authorList>
            <person name="Sun Q."/>
            <person name="Zhou Y."/>
        </authorList>
    </citation>
    <scope>NUCLEOTIDE SEQUENCE</scope>
    <source>
        <strain evidence="8">CGMCC 4.7308</strain>
    </source>
</reference>
<reference evidence="8" key="1">
    <citation type="journal article" date="2014" name="Int. J. Syst. Evol. Microbiol.">
        <title>Complete genome sequence of Corynebacterium casei LMG S-19264T (=DSM 44701T), isolated from a smear-ripened cheese.</title>
        <authorList>
            <consortium name="US DOE Joint Genome Institute (JGI-PGF)"/>
            <person name="Walter F."/>
            <person name="Albersmeier A."/>
            <person name="Kalinowski J."/>
            <person name="Ruckert C."/>
        </authorList>
    </citation>
    <scope>NUCLEOTIDE SEQUENCE</scope>
    <source>
        <strain evidence="8">CGMCC 4.7308</strain>
    </source>
</reference>
<evidence type="ECO:0000256" key="4">
    <source>
        <dbReference type="ARBA" id="ARBA00023136"/>
    </source>
</evidence>
<feature type="transmembrane region" description="Helical" evidence="6">
    <location>
        <begin position="105"/>
        <end position="123"/>
    </location>
</feature>
<feature type="transmembrane region" description="Helical" evidence="6">
    <location>
        <begin position="443"/>
        <end position="461"/>
    </location>
</feature>
<keyword evidence="2 5" id="KW-0812">Transmembrane</keyword>
<comment type="subcellular location">
    <subcellularLocation>
        <location evidence="1">Endomembrane system</location>
        <topology evidence="1">Multi-pass membrane protein</topology>
    </subcellularLocation>
    <subcellularLocation>
        <location evidence="5">Membrane</location>
        <topology evidence="5">Multi-pass membrane protein</topology>
    </subcellularLocation>
</comment>
<feature type="transmembrane region" description="Helical" evidence="6">
    <location>
        <begin position="231"/>
        <end position="249"/>
    </location>
</feature>
<dbReference type="Pfam" id="PF00361">
    <property type="entry name" value="Proton_antipo_M"/>
    <property type="match status" value="1"/>
</dbReference>
<feature type="transmembrane region" description="Helical" evidence="6">
    <location>
        <begin position="129"/>
        <end position="147"/>
    </location>
</feature>
<keyword evidence="3 6" id="KW-1133">Transmembrane helix</keyword>
<feature type="transmembrane region" description="Helical" evidence="6">
    <location>
        <begin position="261"/>
        <end position="282"/>
    </location>
</feature>
<dbReference type="PRINTS" id="PR01434">
    <property type="entry name" value="NADHDHGNASE5"/>
</dbReference>
<dbReference type="PANTHER" id="PTHR42829:SF1">
    <property type="entry name" value="INORGANIC CARBON TRANSPORTER SUBUNIT DABB-RELATED"/>
    <property type="match status" value="1"/>
</dbReference>
<feature type="transmembrane region" description="Helical" evidence="6">
    <location>
        <begin position="34"/>
        <end position="54"/>
    </location>
</feature>
<dbReference type="PANTHER" id="PTHR42829">
    <property type="entry name" value="NADH-UBIQUINONE OXIDOREDUCTASE CHAIN 5"/>
    <property type="match status" value="1"/>
</dbReference>
<organism evidence="8 9">
    <name type="scientific">Nakamurella endophytica</name>
    <dbReference type="NCBI Taxonomy" id="1748367"/>
    <lineage>
        <taxon>Bacteria</taxon>
        <taxon>Bacillati</taxon>
        <taxon>Actinomycetota</taxon>
        <taxon>Actinomycetes</taxon>
        <taxon>Nakamurellales</taxon>
        <taxon>Nakamurellaceae</taxon>
        <taxon>Nakamurella</taxon>
    </lineage>
</organism>
<evidence type="ECO:0000259" key="7">
    <source>
        <dbReference type="Pfam" id="PF00361"/>
    </source>
</evidence>
<dbReference type="GO" id="GO:0012505">
    <property type="term" value="C:endomembrane system"/>
    <property type="evidence" value="ECO:0007669"/>
    <property type="project" value="UniProtKB-SubCell"/>
</dbReference>
<gene>
    <name evidence="8" type="ORF">GCM10011594_29990</name>
</gene>